<dbReference type="Pfam" id="PF00145">
    <property type="entry name" value="DNA_methylase"/>
    <property type="match status" value="1"/>
</dbReference>
<dbReference type="GO" id="GO:0032259">
    <property type="term" value="P:methylation"/>
    <property type="evidence" value="ECO:0007669"/>
    <property type="project" value="UniProtKB-KW"/>
</dbReference>
<gene>
    <name evidence="6" type="ORF">sscle_04g032430</name>
</gene>
<evidence type="ECO:0000256" key="4">
    <source>
        <dbReference type="ARBA" id="ARBA00022691"/>
    </source>
</evidence>
<dbReference type="Gene3D" id="3.90.120.10">
    <property type="entry name" value="DNA Methylase, subunit A, domain 2"/>
    <property type="match status" value="1"/>
</dbReference>
<proteinExistence type="predicted"/>
<dbReference type="GO" id="GO:0003886">
    <property type="term" value="F:DNA (cytosine-5-)-methyltransferase activity"/>
    <property type="evidence" value="ECO:0007669"/>
    <property type="project" value="UniProtKB-EC"/>
</dbReference>
<dbReference type="InterPro" id="IPR050390">
    <property type="entry name" value="C5-Methyltransferase"/>
</dbReference>
<evidence type="ECO:0000313" key="6">
    <source>
        <dbReference type="EMBL" id="APA08473.1"/>
    </source>
</evidence>
<evidence type="ECO:0000256" key="2">
    <source>
        <dbReference type="ARBA" id="ARBA00022603"/>
    </source>
</evidence>
<dbReference type="SUPFAM" id="SSF53335">
    <property type="entry name" value="S-adenosyl-L-methionine-dependent methyltransferases"/>
    <property type="match status" value="1"/>
</dbReference>
<dbReference type="InterPro" id="IPR029063">
    <property type="entry name" value="SAM-dependent_MTases_sf"/>
</dbReference>
<keyword evidence="4" id="KW-0949">S-adenosyl-L-methionine</keyword>
<dbReference type="PROSITE" id="PS00095">
    <property type="entry name" value="C5_MTASE_2"/>
    <property type="match status" value="1"/>
</dbReference>
<dbReference type="PANTHER" id="PTHR10629">
    <property type="entry name" value="CYTOSINE-SPECIFIC METHYLTRANSFERASE"/>
    <property type="match status" value="1"/>
</dbReference>
<reference evidence="7" key="1">
    <citation type="journal article" date="2017" name="Genome Biol. Evol.">
        <title>The complete genome sequence of the phytopathogenic fungus Sclerotinia sclerotiorum reveals insights into the genome architecture of broad host range pathogens.</title>
        <authorList>
            <person name="Derbyshire M."/>
            <person name="Denton-Giles M."/>
            <person name="Hegedus D."/>
            <person name="Seifbarghy S."/>
            <person name="Rollins J."/>
            <person name="van Kan J."/>
            <person name="Seidl M.F."/>
            <person name="Faino L."/>
            <person name="Mbengue M."/>
            <person name="Navaud O."/>
            <person name="Raffaele S."/>
            <person name="Hammond-Kosack K."/>
            <person name="Heard S."/>
            <person name="Oliver R."/>
        </authorList>
    </citation>
    <scope>NUCLEOTIDE SEQUENCE [LARGE SCALE GENOMIC DNA]</scope>
    <source>
        <strain evidence="7">ATCC 18683 / 1980 / Ss-1</strain>
    </source>
</reference>
<dbReference type="AlphaFoldDB" id="A0A1D9Q1Q8"/>
<dbReference type="PANTHER" id="PTHR10629:SF52">
    <property type="entry name" value="DNA (CYTOSINE-5)-METHYLTRANSFERASE 1"/>
    <property type="match status" value="1"/>
</dbReference>
<dbReference type="VEuPathDB" id="FungiDB:sscle_04g032430"/>
<evidence type="ECO:0000256" key="3">
    <source>
        <dbReference type="ARBA" id="ARBA00022679"/>
    </source>
</evidence>
<feature type="compositionally biased region" description="Acidic residues" evidence="5">
    <location>
        <begin position="154"/>
        <end position="178"/>
    </location>
</feature>
<dbReference type="EC" id="2.1.1.37" evidence="1"/>
<name>A0A1D9Q1Q8_SCLS1</name>
<dbReference type="OrthoDB" id="3562623at2759"/>
<dbReference type="InterPro" id="IPR001525">
    <property type="entry name" value="C5_MeTfrase"/>
</dbReference>
<dbReference type="RefSeq" id="XP_001595951.1">
    <property type="nucleotide sequence ID" value="XM_001595901.1"/>
</dbReference>
<dbReference type="Proteomes" id="UP000177798">
    <property type="component" value="Chromosome 4"/>
</dbReference>
<organism evidence="6 7">
    <name type="scientific">Sclerotinia sclerotiorum (strain ATCC 18683 / 1980 / Ss-1)</name>
    <name type="common">White mold</name>
    <name type="synonym">Whetzelinia sclerotiorum</name>
    <dbReference type="NCBI Taxonomy" id="665079"/>
    <lineage>
        <taxon>Eukaryota</taxon>
        <taxon>Fungi</taxon>
        <taxon>Dikarya</taxon>
        <taxon>Ascomycota</taxon>
        <taxon>Pezizomycotina</taxon>
        <taxon>Leotiomycetes</taxon>
        <taxon>Helotiales</taxon>
        <taxon>Sclerotiniaceae</taxon>
        <taxon>Sclerotinia</taxon>
    </lineage>
</organism>
<dbReference type="InterPro" id="IPR031303">
    <property type="entry name" value="C5_meth_CS"/>
</dbReference>
<dbReference type="EMBL" id="CP017817">
    <property type="protein sequence ID" value="APA08473.1"/>
    <property type="molecule type" value="Genomic_DNA"/>
</dbReference>
<evidence type="ECO:0000256" key="1">
    <source>
        <dbReference type="ARBA" id="ARBA00011975"/>
    </source>
</evidence>
<keyword evidence="2" id="KW-0489">Methyltransferase</keyword>
<accession>A0A1D9Q1Q8</accession>
<evidence type="ECO:0000256" key="5">
    <source>
        <dbReference type="SAM" id="MobiDB-lite"/>
    </source>
</evidence>
<sequence length="211" mass="24058">MPKGLLPKFMRHALDNSQDGGQDELKGKYGRQSVKKEFKVVTTNLNFSSGDWILHPYLHGTYTAREFVRAQGFPDSFTWDMDNTKITDIHKQIGNAVPIPLARALGNELWKVLQDKSSARREVDYDGEMVDREEVKLNDEFEVKLNIGTEVVVDSDSDDENVDDQEDDEPEDEVDQDMEIDKVMTSTARQEGTWLNTGWSRDNAIVLDDSD</sequence>
<dbReference type="KEGG" id="ssl:SS1G_02166"/>
<evidence type="ECO:0000313" key="7">
    <source>
        <dbReference type="Proteomes" id="UP000177798"/>
    </source>
</evidence>
<feature type="region of interest" description="Disordered" evidence="5">
    <location>
        <begin position="154"/>
        <end position="180"/>
    </location>
</feature>
<protein>
    <recommendedName>
        <fullName evidence="1">DNA (cytosine-5-)-methyltransferase</fullName>
        <ecNumber evidence="1">2.1.1.37</ecNumber>
    </recommendedName>
</protein>
<keyword evidence="3" id="KW-0808">Transferase</keyword>